<protein>
    <recommendedName>
        <fullName evidence="4">Integral membrane protein</fullName>
    </recommendedName>
</protein>
<dbReference type="InterPro" id="IPR046291">
    <property type="entry name" value="DUF6328"/>
</dbReference>
<keyword evidence="1" id="KW-1133">Transmembrane helix</keyword>
<name>Q826S7_STRAW</name>
<dbReference type="eggNOG" id="ENOG5032T9G">
    <property type="taxonomic scope" value="Bacteria"/>
</dbReference>
<gene>
    <name evidence="2" type="ORF">SAVERM_7098</name>
</gene>
<dbReference type="KEGG" id="sma:SAVERM_7098"/>
<evidence type="ECO:0008006" key="4">
    <source>
        <dbReference type="Google" id="ProtNLM"/>
    </source>
</evidence>
<dbReference type="Pfam" id="PF19853">
    <property type="entry name" value="DUF6328"/>
    <property type="match status" value="1"/>
</dbReference>
<evidence type="ECO:0000256" key="1">
    <source>
        <dbReference type="SAM" id="Phobius"/>
    </source>
</evidence>
<dbReference type="HOGENOM" id="CLU_087620_2_0_11"/>
<sequence>MTRAETVTRSPMADRPARALRDETSLERADRNFAELLQELRVTQTGVQILFAFLLTLAFTPRFPALDTVQRATYVTTLLLSMLAAALFTAPAAVHRGLFQQNAKPTIVRLSSRLASIGLGVLMLAFTGSVLLVVDVALGRGAGIAAGAGTLAVCVALWVVLPLMAQRSALARPAGPEAEPRREP</sequence>
<keyword evidence="1" id="KW-0472">Membrane</keyword>
<evidence type="ECO:0000313" key="2">
    <source>
        <dbReference type="EMBL" id="BAC74809.1"/>
    </source>
</evidence>
<accession>Q826S7</accession>
<dbReference type="AlphaFoldDB" id="Q826S7"/>
<feature type="transmembrane region" description="Helical" evidence="1">
    <location>
        <begin position="144"/>
        <end position="165"/>
    </location>
</feature>
<feature type="transmembrane region" description="Helical" evidence="1">
    <location>
        <begin position="72"/>
        <end position="94"/>
    </location>
</feature>
<organism evidence="2 3">
    <name type="scientific">Streptomyces avermitilis (strain ATCC 31267 / DSM 46492 / JCM 5070 / NBRC 14893 / NCIMB 12804 / NRRL 8165 / MA-4680)</name>
    <dbReference type="NCBI Taxonomy" id="227882"/>
    <lineage>
        <taxon>Bacteria</taxon>
        <taxon>Bacillati</taxon>
        <taxon>Actinomycetota</taxon>
        <taxon>Actinomycetes</taxon>
        <taxon>Kitasatosporales</taxon>
        <taxon>Streptomycetaceae</taxon>
        <taxon>Streptomyces</taxon>
    </lineage>
</organism>
<evidence type="ECO:0000313" key="3">
    <source>
        <dbReference type="Proteomes" id="UP000000428"/>
    </source>
</evidence>
<keyword evidence="3" id="KW-1185">Reference proteome</keyword>
<dbReference type="EMBL" id="BA000030">
    <property type="protein sequence ID" value="BAC74809.1"/>
    <property type="molecule type" value="Genomic_DNA"/>
</dbReference>
<reference evidence="2 3" key="3">
    <citation type="journal article" date="2014" name="J. Ind. Microbiol. Biotechnol.">
        <title>Genome mining of the Streptomyces avermitilis genome and development of genome-minimized hosts for heterologous expression of biosynthetic gene clusters.</title>
        <authorList>
            <person name="Ikeda H."/>
            <person name="Shin-ya K."/>
            <person name="Omura S."/>
        </authorList>
    </citation>
    <scope>NUCLEOTIDE SEQUENCE [LARGE SCALE GENOMIC DNA]</scope>
    <source>
        <strain evidence="3">ATCC 31267 / DSM 46492 / JCM 5070 / NBRC 14893 / NCIMB 12804 / NRRL 8165 / MA-4680</strain>
    </source>
</reference>
<reference evidence="2 3" key="1">
    <citation type="journal article" date="2001" name="Proc. Natl. Acad. Sci. U.S.A.">
        <title>Genome sequence of an industrial microorganism Streptomyces avermitilis: deducing the ability of producing secondary metabolites.</title>
        <authorList>
            <person name="Omura S."/>
            <person name="Ikeda H."/>
            <person name="Ishikawa J."/>
            <person name="Hanamoto A."/>
            <person name="Takahashi C."/>
            <person name="Shinose M."/>
            <person name="Takahashi Y."/>
            <person name="Horikawa H."/>
            <person name="Nakazawa H."/>
            <person name="Osonoe T."/>
            <person name="Kikuchi H."/>
            <person name="Shiba T."/>
            <person name="Sakaki Y."/>
            <person name="Hattori M."/>
        </authorList>
    </citation>
    <scope>NUCLEOTIDE SEQUENCE [LARGE SCALE GENOMIC DNA]</scope>
    <source>
        <strain evidence="3">ATCC 31267 / DSM 46492 / JCM 5070 / NBRC 14893 / NCIMB 12804 / NRRL 8165 / MA-4680</strain>
    </source>
</reference>
<feature type="transmembrane region" description="Helical" evidence="1">
    <location>
        <begin position="40"/>
        <end position="60"/>
    </location>
</feature>
<proteinExistence type="predicted"/>
<reference evidence="2 3" key="2">
    <citation type="journal article" date="2003" name="Nat. Biotechnol.">
        <title>Complete genome sequence and comparative analysis of the industrial microorganism Streptomyces avermitilis.</title>
        <authorList>
            <person name="Ikeda H."/>
            <person name="Ishikawa J."/>
            <person name="Hanamoto A."/>
            <person name="Shinose M."/>
            <person name="Kikuchi H."/>
            <person name="Shiba T."/>
            <person name="Sakaki Y."/>
            <person name="Hattori M."/>
            <person name="Omura S."/>
        </authorList>
    </citation>
    <scope>NUCLEOTIDE SEQUENCE [LARGE SCALE GENOMIC DNA]</scope>
    <source>
        <strain evidence="3">ATCC 31267 / DSM 46492 / JCM 5070 / NBRC 14893 / NCIMB 12804 / NRRL 8165 / MA-4680</strain>
    </source>
</reference>
<feature type="transmembrane region" description="Helical" evidence="1">
    <location>
        <begin position="114"/>
        <end position="138"/>
    </location>
</feature>
<keyword evidence="1" id="KW-0812">Transmembrane</keyword>
<dbReference type="Proteomes" id="UP000000428">
    <property type="component" value="Chromosome"/>
</dbReference>